<dbReference type="PANTHER" id="PTHR33706">
    <property type="entry name" value="MORN VARIANT REPEAT PROTEIN"/>
    <property type="match status" value="1"/>
</dbReference>
<evidence type="ECO:0000313" key="1">
    <source>
        <dbReference type="EMBL" id="CAD8095098.1"/>
    </source>
</evidence>
<dbReference type="Proteomes" id="UP000692954">
    <property type="component" value="Unassembled WGS sequence"/>
</dbReference>
<dbReference type="OrthoDB" id="5981048at2759"/>
<accession>A0A8S1NRC9</accession>
<comment type="caution">
    <text evidence="1">The sequence shown here is derived from an EMBL/GenBank/DDBJ whole genome shotgun (WGS) entry which is preliminary data.</text>
</comment>
<organism evidence="1 2">
    <name type="scientific">Paramecium sonneborni</name>
    <dbReference type="NCBI Taxonomy" id="65129"/>
    <lineage>
        <taxon>Eukaryota</taxon>
        <taxon>Sar</taxon>
        <taxon>Alveolata</taxon>
        <taxon>Ciliophora</taxon>
        <taxon>Intramacronucleata</taxon>
        <taxon>Oligohymenophorea</taxon>
        <taxon>Peniculida</taxon>
        <taxon>Parameciidae</taxon>
        <taxon>Paramecium</taxon>
    </lineage>
</organism>
<dbReference type="PANTHER" id="PTHR33706:SF1">
    <property type="entry name" value="TPR REPEAT PROTEIN"/>
    <property type="match status" value="1"/>
</dbReference>
<protein>
    <submittedName>
        <fullName evidence="1">Uncharacterized protein</fullName>
    </submittedName>
</protein>
<reference evidence="1" key="1">
    <citation type="submission" date="2021-01" db="EMBL/GenBank/DDBJ databases">
        <authorList>
            <consortium name="Genoscope - CEA"/>
            <person name="William W."/>
        </authorList>
    </citation>
    <scope>NUCLEOTIDE SEQUENCE</scope>
</reference>
<gene>
    <name evidence="1" type="ORF">PSON_ATCC_30995.1.T0640001</name>
</gene>
<dbReference type="AlphaFoldDB" id="A0A8S1NRC9"/>
<sequence length="450" mass="53375">MILHSKKKSLFVQGFKKTISHVFDKWKMQKFYQKLKKKLIHEIQNNMDQIQNLSWQGQYSKSKLKVGKWMVYWNNEFLKNVGGYYMEGQKQGLWKDLFLNYCDQNLAFEIGEYENDLRIGNWNYIWLENKICGGLYNKYGQKQGKWVEFDKRFGINRQVLYKGEYNFQGIKIGRWDIMYKCCEYFENEDEEYKQIGGGIYGLGDGQIKIGRWIDLWDNFEIKREITLNGVYNMKGMKVGKWSIACKKKQMQKLDDGGGIYGEGEGEIKIGRWIEQWENFGWDREVTFEGEYNMKGMKIGRWDIWFVWFSGFSKKKFICGGGSYGEGQIKIGRWVDLWENFGQHRVVTCLGEYNMKGEKVGRWDIIHRGKQMCILQYFSGGGSYAEGEDQIKIGKWVEVEIFQDFRGSNFITYNGEYNMKGIKIGTWVQNGEKKDEMEIQYLKKNKINLNK</sequence>
<dbReference type="EMBL" id="CAJJDN010000064">
    <property type="protein sequence ID" value="CAD8095098.1"/>
    <property type="molecule type" value="Genomic_DNA"/>
</dbReference>
<evidence type="ECO:0000313" key="2">
    <source>
        <dbReference type="Proteomes" id="UP000692954"/>
    </source>
</evidence>
<proteinExistence type="predicted"/>
<name>A0A8S1NRC9_9CILI</name>
<keyword evidence="2" id="KW-1185">Reference proteome</keyword>